<dbReference type="GO" id="GO:0003677">
    <property type="term" value="F:DNA binding"/>
    <property type="evidence" value="ECO:0007669"/>
    <property type="project" value="UniProtKB-KW"/>
</dbReference>
<feature type="domain" description="HTH hxlR-type" evidence="4">
    <location>
        <begin position="11"/>
        <end position="110"/>
    </location>
</feature>
<gene>
    <name evidence="5" type="ORF">GCM10007964_12520</name>
</gene>
<name>A0A917VF52_9ACTN</name>
<dbReference type="Pfam" id="PF01638">
    <property type="entry name" value="HxlR"/>
    <property type="match status" value="1"/>
</dbReference>
<evidence type="ECO:0000313" key="5">
    <source>
        <dbReference type="EMBL" id="GGK71196.1"/>
    </source>
</evidence>
<evidence type="ECO:0000256" key="2">
    <source>
        <dbReference type="ARBA" id="ARBA00023125"/>
    </source>
</evidence>
<dbReference type="AlphaFoldDB" id="A0A917VF52"/>
<sequence>MTAATDVHRVCARYHIAVELIGARWSGAILRVLFTGHHRYAQIREAVPGLSDTMLASRLRTLETEGLVERVVLPSSPVQVEYHLTEKGQDLAPVIDALRTWSHKWIPDPEDHPADPA</sequence>
<dbReference type="InterPro" id="IPR036388">
    <property type="entry name" value="WH-like_DNA-bd_sf"/>
</dbReference>
<dbReference type="EMBL" id="BMNT01000005">
    <property type="protein sequence ID" value="GGK71196.1"/>
    <property type="molecule type" value="Genomic_DNA"/>
</dbReference>
<dbReference type="RefSeq" id="WP_189161972.1">
    <property type="nucleotide sequence ID" value="NZ_BMNT01000005.1"/>
</dbReference>
<comment type="caution">
    <text evidence="5">The sequence shown here is derived from an EMBL/GenBank/DDBJ whole genome shotgun (WGS) entry which is preliminary data.</text>
</comment>
<evidence type="ECO:0000256" key="1">
    <source>
        <dbReference type="ARBA" id="ARBA00023015"/>
    </source>
</evidence>
<dbReference type="PANTHER" id="PTHR33204:SF37">
    <property type="entry name" value="HTH-TYPE TRANSCRIPTIONAL REGULATOR YODB"/>
    <property type="match status" value="1"/>
</dbReference>
<dbReference type="PROSITE" id="PS51118">
    <property type="entry name" value="HTH_HXLR"/>
    <property type="match status" value="1"/>
</dbReference>
<dbReference type="Gene3D" id="1.10.10.10">
    <property type="entry name" value="Winged helix-like DNA-binding domain superfamily/Winged helix DNA-binding domain"/>
    <property type="match status" value="1"/>
</dbReference>
<protein>
    <submittedName>
        <fullName evidence="5">HxlR family transcriptional regulator</fullName>
    </submittedName>
</protein>
<dbReference type="InterPro" id="IPR036390">
    <property type="entry name" value="WH_DNA-bd_sf"/>
</dbReference>
<evidence type="ECO:0000259" key="4">
    <source>
        <dbReference type="PROSITE" id="PS51118"/>
    </source>
</evidence>
<dbReference type="InterPro" id="IPR002577">
    <property type="entry name" value="HTH_HxlR"/>
</dbReference>
<dbReference type="PANTHER" id="PTHR33204">
    <property type="entry name" value="TRANSCRIPTIONAL REGULATOR, MARR FAMILY"/>
    <property type="match status" value="1"/>
</dbReference>
<dbReference type="SUPFAM" id="SSF46785">
    <property type="entry name" value="Winged helix' DNA-binding domain"/>
    <property type="match status" value="1"/>
</dbReference>
<keyword evidence="3" id="KW-0804">Transcription</keyword>
<accession>A0A917VF52</accession>
<organism evidence="5 6">
    <name type="scientific">Sphaerisporangium melleum</name>
    <dbReference type="NCBI Taxonomy" id="321316"/>
    <lineage>
        <taxon>Bacteria</taxon>
        <taxon>Bacillati</taxon>
        <taxon>Actinomycetota</taxon>
        <taxon>Actinomycetes</taxon>
        <taxon>Streptosporangiales</taxon>
        <taxon>Streptosporangiaceae</taxon>
        <taxon>Sphaerisporangium</taxon>
    </lineage>
</organism>
<reference evidence="5" key="2">
    <citation type="submission" date="2020-09" db="EMBL/GenBank/DDBJ databases">
        <authorList>
            <person name="Sun Q."/>
            <person name="Ohkuma M."/>
        </authorList>
    </citation>
    <scope>NUCLEOTIDE SEQUENCE</scope>
    <source>
        <strain evidence="5">JCM 13064</strain>
    </source>
</reference>
<dbReference type="Proteomes" id="UP000645217">
    <property type="component" value="Unassembled WGS sequence"/>
</dbReference>
<evidence type="ECO:0000313" key="6">
    <source>
        <dbReference type="Proteomes" id="UP000645217"/>
    </source>
</evidence>
<reference evidence="5" key="1">
    <citation type="journal article" date="2014" name="Int. J. Syst. Evol. Microbiol.">
        <title>Complete genome sequence of Corynebacterium casei LMG S-19264T (=DSM 44701T), isolated from a smear-ripened cheese.</title>
        <authorList>
            <consortium name="US DOE Joint Genome Institute (JGI-PGF)"/>
            <person name="Walter F."/>
            <person name="Albersmeier A."/>
            <person name="Kalinowski J."/>
            <person name="Ruckert C."/>
        </authorList>
    </citation>
    <scope>NUCLEOTIDE SEQUENCE</scope>
    <source>
        <strain evidence="5">JCM 13064</strain>
    </source>
</reference>
<keyword evidence="6" id="KW-1185">Reference proteome</keyword>
<proteinExistence type="predicted"/>
<keyword evidence="1" id="KW-0805">Transcription regulation</keyword>
<evidence type="ECO:0000256" key="3">
    <source>
        <dbReference type="ARBA" id="ARBA00023163"/>
    </source>
</evidence>
<keyword evidence="2" id="KW-0238">DNA-binding</keyword>